<accession>A0A8X6F2Y2</accession>
<keyword evidence="2" id="KW-1185">Reference proteome</keyword>
<protein>
    <submittedName>
        <fullName evidence="1">Uncharacterized protein</fullName>
    </submittedName>
</protein>
<organism evidence="1 2">
    <name type="scientific">Trichonephila clavata</name>
    <name type="common">Joro spider</name>
    <name type="synonym">Nephila clavata</name>
    <dbReference type="NCBI Taxonomy" id="2740835"/>
    <lineage>
        <taxon>Eukaryota</taxon>
        <taxon>Metazoa</taxon>
        <taxon>Ecdysozoa</taxon>
        <taxon>Arthropoda</taxon>
        <taxon>Chelicerata</taxon>
        <taxon>Arachnida</taxon>
        <taxon>Araneae</taxon>
        <taxon>Araneomorphae</taxon>
        <taxon>Entelegynae</taxon>
        <taxon>Araneoidea</taxon>
        <taxon>Nephilidae</taxon>
        <taxon>Trichonephila</taxon>
    </lineage>
</organism>
<sequence>MIPVLKNSHFALYEIKLPKNIFPAFVEKYVLHLPVGTRIELMARDWNERLLYIEFVRTETGFLFLGEASNQAAREFMSHYQEGIQTPDEWFDLVVRPCIPPFHSMTVNLAHASVLMHRLKRCQSLPIAFYLEMNHTRHPRTEGKRVITSLLDLPPVK</sequence>
<name>A0A8X6F2Y2_TRICU</name>
<evidence type="ECO:0000313" key="2">
    <source>
        <dbReference type="Proteomes" id="UP000887116"/>
    </source>
</evidence>
<comment type="caution">
    <text evidence="1">The sequence shown here is derived from an EMBL/GenBank/DDBJ whole genome shotgun (WGS) entry which is preliminary data.</text>
</comment>
<dbReference type="Proteomes" id="UP000887116">
    <property type="component" value="Unassembled WGS sequence"/>
</dbReference>
<evidence type="ECO:0000313" key="1">
    <source>
        <dbReference type="EMBL" id="GFQ68186.1"/>
    </source>
</evidence>
<dbReference type="EMBL" id="BMAO01000638">
    <property type="protein sequence ID" value="GFQ68186.1"/>
    <property type="molecule type" value="Genomic_DNA"/>
</dbReference>
<gene>
    <name evidence="1" type="ORF">TNCT_729961</name>
</gene>
<proteinExistence type="predicted"/>
<dbReference type="AlphaFoldDB" id="A0A8X6F2Y2"/>
<reference evidence="1" key="1">
    <citation type="submission" date="2020-07" db="EMBL/GenBank/DDBJ databases">
        <title>Multicomponent nature underlies the extraordinary mechanical properties of spider dragline silk.</title>
        <authorList>
            <person name="Kono N."/>
            <person name="Nakamura H."/>
            <person name="Mori M."/>
            <person name="Yoshida Y."/>
            <person name="Ohtoshi R."/>
            <person name="Malay A.D."/>
            <person name="Moran D.A.P."/>
            <person name="Tomita M."/>
            <person name="Numata K."/>
            <person name="Arakawa K."/>
        </authorList>
    </citation>
    <scope>NUCLEOTIDE SEQUENCE</scope>
</reference>